<evidence type="ECO:0000313" key="2">
    <source>
        <dbReference type="Proteomes" id="UP001556220"/>
    </source>
</evidence>
<dbReference type="RefSeq" id="WP_367854137.1">
    <property type="nucleotide sequence ID" value="NZ_JBFOHK010000002.1"/>
</dbReference>
<accession>A0ABV3QED6</accession>
<name>A0ABV3QED6_9GAMM</name>
<sequence length="231" mass="25912">MHIEPPTTRLASFRDFAKHYLMIVLSILTALGLEAWIEHTQHAHAAATASMQIEAEIRSNLADVDLDAQRDAAQLQKLDAIRDTVIQDLKSHAADDVVRQHIIALTRRDFDLHLRFPTLRHEAWDVAVANQSASWIERARMQRYSAAYANERDSVDMMREDTAILMNGTGMVDAIADLATDEVQPRQFLHVISQMRSMLDQTTQNLRDLEKQLGAALPPASPDKTGTATHA</sequence>
<proteinExistence type="predicted"/>
<comment type="caution">
    <text evidence="1">The sequence shown here is derived from an EMBL/GenBank/DDBJ whole genome shotgun (WGS) entry which is preliminary data.</text>
</comment>
<evidence type="ECO:0000313" key="1">
    <source>
        <dbReference type="EMBL" id="MEW9572077.1"/>
    </source>
</evidence>
<keyword evidence="2" id="KW-1185">Reference proteome</keyword>
<evidence type="ECO:0008006" key="3">
    <source>
        <dbReference type="Google" id="ProtNLM"/>
    </source>
</evidence>
<dbReference type="EMBL" id="JBFOHK010000002">
    <property type="protein sequence ID" value="MEW9572077.1"/>
    <property type="molecule type" value="Genomic_DNA"/>
</dbReference>
<gene>
    <name evidence="1" type="ORF">ABQJ54_09945</name>
</gene>
<organism evidence="1 2">
    <name type="scientific">Rhodanobacter lycopersici</name>
    <dbReference type="NCBI Taxonomy" id="3162487"/>
    <lineage>
        <taxon>Bacteria</taxon>
        <taxon>Pseudomonadati</taxon>
        <taxon>Pseudomonadota</taxon>
        <taxon>Gammaproteobacteria</taxon>
        <taxon>Lysobacterales</taxon>
        <taxon>Rhodanobacteraceae</taxon>
        <taxon>Rhodanobacter</taxon>
    </lineage>
</organism>
<reference evidence="1 2" key="1">
    <citation type="submission" date="2024-06" db="EMBL/GenBank/DDBJ databases">
        <authorList>
            <person name="Woo H."/>
        </authorList>
    </citation>
    <scope>NUCLEOTIDE SEQUENCE [LARGE SCALE GENOMIC DNA]</scope>
    <source>
        <strain evidence="1 2">Si-c</strain>
    </source>
</reference>
<protein>
    <recommendedName>
        <fullName evidence="3">Chemotaxis methyl-accepting receptor HlyB-like 4HB MCP domain-containing protein</fullName>
    </recommendedName>
</protein>
<dbReference type="Proteomes" id="UP001556220">
    <property type="component" value="Unassembled WGS sequence"/>
</dbReference>